<accession>M1XTH0</accession>
<dbReference type="EMBL" id="HF582854">
    <property type="protein sequence ID" value="CCQ37719.1"/>
    <property type="molecule type" value="Genomic_DNA"/>
</dbReference>
<name>M1XTH0_NATM8</name>
<feature type="transmembrane region" description="Helical" evidence="1">
    <location>
        <begin position="20"/>
        <end position="39"/>
    </location>
</feature>
<proteinExistence type="predicted"/>
<evidence type="ECO:0000256" key="1">
    <source>
        <dbReference type="SAM" id="Phobius"/>
    </source>
</evidence>
<dbReference type="AlphaFoldDB" id="M1XTH0"/>
<keyword evidence="3" id="KW-1185">Reference proteome</keyword>
<feature type="transmembrane region" description="Helical" evidence="1">
    <location>
        <begin position="51"/>
        <end position="70"/>
    </location>
</feature>
<dbReference type="Proteomes" id="UP000011867">
    <property type="component" value="Chromosome"/>
</dbReference>
<keyword evidence="1" id="KW-1133">Transmembrane helix</keyword>
<feature type="transmembrane region" description="Helical" evidence="1">
    <location>
        <begin position="77"/>
        <end position="97"/>
    </location>
</feature>
<keyword evidence="1" id="KW-0812">Transmembrane</keyword>
<keyword evidence="1" id="KW-0472">Membrane</keyword>
<evidence type="ECO:0000313" key="3">
    <source>
        <dbReference type="Proteomes" id="UP000011867"/>
    </source>
</evidence>
<organism evidence="2 3">
    <name type="scientific">Natronomonas moolapensis (strain DSM 18674 / CECT 7526 / JCM 14361 / 8.8.11)</name>
    <dbReference type="NCBI Taxonomy" id="268739"/>
    <lineage>
        <taxon>Archaea</taxon>
        <taxon>Methanobacteriati</taxon>
        <taxon>Methanobacteriota</taxon>
        <taxon>Stenosarchaea group</taxon>
        <taxon>Halobacteria</taxon>
        <taxon>Halobacteriales</taxon>
        <taxon>Natronomonadaceae</taxon>
        <taxon>Natronomonas</taxon>
    </lineage>
</organism>
<gene>
    <name evidence="2" type="ordered locus">Nmlp_3598</name>
</gene>
<dbReference type="KEGG" id="nmo:Nmlp_3598"/>
<sequence length="139" mass="14192">MKSDRAQPVSRPTPLGPFRYVVVIGCAAAILAASIVAPGDGVPRTMGIETTVYFHLVGYAGLAAALGHAARSADRRTLLLVAAVVTLYGGGIEAVQGPIPYRTMSGADAATNAVGAALGTGAWRLLGRRLGARFDTDDG</sequence>
<evidence type="ECO:0000313" key="2">
    <source>
        <dbReference type="EMBL" id="CCQ37719.1"/>
    </source>
</evidence>
<dbReference type="HOGENOM" id="CLU_096028_4_1_2"/>
<reference evidence="2 3" key="1">
    <citation type="journal article" date="2013" name="Genome Announc.">
        <title>Genome of the haloarchaeon Natronomonas moolapensis, a neutrophilic member of a previously haloalkaliphilic genus.</title>
        <authorList>
            <person name="Dyall-Smith M.L."/>
            <person name="Pfeiffer F."/>
            <person name="Oberwinkler T."/>
            <person name="Klee K."/>
            <person name="Rampp M."/>
            <person name="Palm P."/>
            <person name="Gross K."/>
            <person name="Schuster S.C."/>
            <person name="Oesterhelt D."/>
        </authorList>
    </citation>
    <scope>NUCLEOTIDE SEQUENCE [LARGE SCALE GENOMIC DNA]</scope>
    <source>
        <strain evidence="3">DSM 18674 / JCM 14361 / 8.8.11</strain>
    </source>
</reference>
<dbReference type="eggNOG" id="arCOG03232">
    <property type="taxonomic scope" value="Archaea"/>
</dbReference>
<feature type="transmembrane region" description="Helical" evidence="1">
    <location>
        <begin position="109"/>
        <end position="126"/>
    </location>
</feature>
<protein>
    <submittedName>
        <fullName evidence="2">VanZ family protein</fullName>
    </submittedName>
</protein>